<evidence type="ECO:0000256" key="2">
    <source>
        <dbReference type="SAM" id="MobiDB-lite"/>
    </source>
</evidence>
<dbReference type="InterPro" id="IPR040528">
    <property type="entry name" value="Lectin-like"/>
</dbReference>
<evidence type="ECO:0000313" key="7">
    <source>
        <dbReference type="EMBL" id="AGH40595.1"/>
    </source>
</evidence>
<feature type="transmembrane region" description="Helical" evidence="3">
    <location>
        <begin position="55"/>
        <end position="78"/>
    </location>
</feature>
<organism evidence="7 8">
    <name type="scientific">Bifidobacterium thermophilum RBL67</name>
    <dbReference type="NCBI Taxonomy" id="1254439"/>
    <lineage>
        <taxon>Bacteria</taxon>
        <taxon>Bacillati</taxon>
        <taxon>Actinomycetota</taxon>
        <taxon>Actinomycetes</taxon>
        <taxon>Bifidobacteriales</taxon>
        <taxon>Bifidobacteriaceae</taxon>
        <taxon>Bifidobacterium</taxon>
    </lineage>
</organism>
<dbReference type="SUPFAM" id="SSF54001">
    <property type="entry name" value="Cysteine proteinases"/>
    <property type="match status" value="1"/>
</dbReference>
<dbReference type="Pfam" id="PF09479">
    <property type="entry name" value="Flg_new"/>
    <property type="match status" value="1"/>
</dbReference>
<dbReference type="Pfam" id="PF07532">
    <property type="entry name" value="Big_4"/>
    <property type="match status" value="1"/>
</dbReference>
<dbReference type="NCBIfam" id="TIGR02543">
    <property type="entry name" value="List_Bact_rpt"/>
    <property type="match status" value="1"/>
</dbReference>
<evidence type="ECO:0000256" key="1">
    <source>
        <dbReference type="ARBA" id="ARBA00004196"/>
    </source>
</evidence>
<sequence>MVKRLQGDPDNCTGCEHNLEHKIEQESAKNRHQTGRFSADRRSARNGISARFVRFVRSLVAVVVSAAMLPLMAMPAWAEDDASASVSADPSAPVDVMSVDAEDKSMVQNLAARLDAVQDLQQEEQDRNAAETSQSEAASNSPSSTSSDDSSAASSTTTQDAETGAVTDFVFGSSSQLSDEDLALINGGSAASGAGASLPSSYIAPATTVKDQGDDNICWSFATMAALESSRLIQNGARGTTNISAGIAANTKRAAPDYSEAQTVYATTHSTTNKLDHRKPRDFDTHGDDKTDGFNTGANWYDSADTLADWEGVVHESTTPFTTEYSQSAFSTMTANARRNVGKSIAHLQSADAIGAPWPVVASTKKNNNTYYTRKRNDTAFEVIKNAIKSKGGVIASFHAPSGWNSGEIKNLKEYPDGSVDFSFADSSPVGLAGRTGAGWTYNADTGNSGGSITTNHTVEIVGWDDSYSRYNFATYWDSTAGESYDSDVAELKTLKQPAYGNYSKVLVPRHDGAWIIKNSWGAGNGFSGYQYISYDDKTFWGMYQFQLEDVSKNKTDSQHEFTVLHQYDGTNSLGALTSSGSISEANIFTGQGEKVQAVGVWTQGPNTTVNLAVYTGVSANAPESGTKTASKSVVIGRAGYHIVALNSPVYVAKGERFSVVAALKAKQVDESIGLDRVNYAMIEVGHDGESYGQFATASAGQSFVKTSKWTDVSAMGSLTGYVGDYTIGNVKLKALGNSVSVKSVTNPSVSTVAGSAPKLPATVLVKWSDGGFSQVPVSWDAVPASRYARTGSFTVAGRLSDGTKVTASVKVTPKVYTVSFDSQGGSGVASQRVTVGQRASRPANPSRSGFTFAGWYTAKSGGSKYDFSKPVTRNLTLYARWTKKAQPAASAVVMFRLYNPNSGEHFYTGNAVEKNHLAAIGWKYEGVGWTAPAKSGTPVYRLYNPNAGDHHYTLNKAERDNLVRLGWRYEGIGWYSAENSGRAPLYREYNPNARSGAHNYTLSKAENDMLVRVGWRYEGVAWYAVHA</sequence>
<evidence type="ECO:0000256" key="3">
    <source>
        <dbReference type="SAM" id="Phobius"/>
    </source>
</evidence>
<feature type="domain" description="DUF5648" evidence="6">
    <location>
        <begin position="895"/>
        <end position="1026"/>
    </location>
</feature>
<dbReference type="Gene3D" id="2.60.40.4270">
    <property type="entry name" value="Listeria-Bacteroides repeat domain"/>
    <property type="match status" value="1"/>
</dbReference>
<evidence type="ECO:0000313" key="8">
    <source>
        <dbReference type="Proteomes" id="UP000011835"/>
    </source>
</evidence>
<dbReference type="InterPro" id="IPR043708">
    <property type="entry name" value="DUF5648"/>
</dbReference>
<dbReference type="InterPro" id="IPR013378">
    <property type="entry name" value="InlB-like_B-rpt"/>
</dbReference>
<reference evidence="7 8" key="1">
    <citation type="journal article" date="2013" name="Genome Announc.">
        <title>Complete Genome Sequence of the Probiotic Bifidobacterium thermophilum Strain RBL67.</title>
        <authorList>
            <person name="Jans C."/>
            <person name="Lacroix C."/>
            <person name="Follador R."/>
            <person name="Stevens M.J."/>
        </authorList>
    </citation>
    <scope>NUCLEOTIDE SEQUENCE [LARGE SCALE GENOMIC DNA]</scope>
    <source>
        <strain evidence="7 8">RBL67</strain>
    </source>
</reference>
<keyword evidence="3" id="KW-0812">Transmembrane</keyword>
<dbReference type="Pfam" id="PF18885">
    <property type="entry name" value="DUF5648"/>
    <property type="match status" value="1"/>
</dbReference>
<dbReference type="CDD" id="cd02619">
    <property type="entry name" value="Peptidase_C1"/>
    <property type="match status" value="1"/>
</dbReference>
<evidence type="ECO:0000259" key="5">
    <source>
        <dbReference type="Pfam" id="PF18560"/>
    </source>
</evidence>
<dbReference type="Proteomes" id="UP000011835">
    <property type="component" value="Chromosome"/>
</dbReference>
<evidence type="ECO:0000259" key="6">
    <source>
        <dbReference type="Pfam" id="PF18885"/>
    </source>
</evidence>
<feature type="region of interest" description="Disordered" evidence="2">
    <location>
        <begin position="120"/>
        <end position="160"/>
    </location>
</feature>
<dbReference type="PATRIC" id="fig|1254439.12.peg.326"/>
<dbReference type="Pfam" id="PF18560">
    <property type="entry name" value="Lectin_like"/>
    <property type="match status" value="1"/>
</dbReference>
<dbReference type="GO" id="GO:0030313">
    <property type="term" value="C:cell envelope"/>
    <property type="evidence" value="ECO:0007669"/>
    <property type="project" value="UniProtKB-SubCell"/>
</dbReference>
<keyword evidence="3" id="KW-1133">Transmembrane helix</keyword>
<feature type="domain" description="Lectin-like" evidence="5">
    <location>
        <begin position="566"/>
        <end position="716"/>
    </location>
</feature>
<gene>
    <name evidence="7" type="ORF">D805_0328</name>
</gene>
<dbReference type="InterPro" id="IPR011081">
    <property type="entry name" value="Big_4"/>
</dbReference>
<keyword evidence="3" id="KW-0472">Membrane</keyword>
<dbReference type="HOGENOM" id="CLU_318773_0_0_11"/>
<feature type="domain" description="Bacterial Ig-like" evidence="4">
    <location>
        <begin position="746"/>
        <end position="801"/>
    </location>
</feature>
<dbReference type="KEGG" id="btp:D805_0328"/>
<accession>M4RAY7</accession>
<comment type="subcellular location">
    <subcellularLocation>
        <location evidence="1">Cell envelope</location>
    </subcellularLocation>
</comment>
<dbReference type="InterPro" id="IPR038765">
    <property type="entry name" value="Papain-like_cys_pep_sf"/>
</dbReference>
<name>M4RAY7_9BIFI</name>
<proteinExistence type="predicted"/>
<feature type="compositionally biased region" description="Basic and acidic residues" evidence="2">
    <location>
        <begin position="279"/>
        <end position="290"/>
    </location>
</feature>
<protein>
    <submittedName>
        <fullName evidence="7">L,D-transpeptidase catalytic domain-containing protein</fullName>
    </submittedName>
</protein>
<keyword evidence="8" id="KW-1185">Reference proteome</keyword>
<dbReference type="EMBL" id="CP004346">
    <property type="protein sequence ID" value="AGH40595.1"/>
    <property type="molecule type" value="Genomic_DNA"/>
</dbReference>
<feature type="region of interest" description="Disordered" evidence="2">
    <location>
        <begin position="270"/>
        <end position="290"/>
    </location>
</feature>
<feature type="compositionally biased region" description="Low complexity" evidence="2">
    <location>
        <begin position="132"/>
        <end position="160"/>
    </location>
</feature>
<dbReference type="Gene3D" id="3.90.70.10">
    <property type="entry name" value="Cysteine proteinases"/>
    <property type="match status" value="1"/>
</dbReference>
<dbReference type="InterPro" id="IPR042229">
    <property type="entry name" value="Listeria/Bacterioides_rpt_sf"/>
</dbReference>
<evidence type="ECO:0000259" key="4">
    <source>
        <dbReference type="Pfam" id="PF07532"/>
    </source>
</evidence>
<dbReference type="AlphaFoldDB" id="M4RAY7"/>